<feature type="compositionally biased region" description="Polar residues" evidence="11">
    <location>
        <begin position="942"/>
        <end position="954"/>
    </location>
</feature>
<keyword evidence="15" id="KW-1185">Reference proteome</keyword>
<feature type="region of interest" description="Disordered" evidence="11">
    <location>
        <begin position="942"/>
        <end position="988"/>
    </location>
</feature>
<dbReference type="EMBL" id="APAU02000033">
    <property type="protein sequence ID" value="EUB60243.1"/>
    <property type="molecule type" value="Genomic_DNA"/>
</dbReference>
<evidence type="ECO:0000256" key="8">
    <source>
        <dbReference type="ARBA" id="ARBA00023136"/>
    </source>
</evidence>
<evidence type="ECO:0000256" key="5">
    <source>
        <dbReference type="ARBA" id="ARBA00022741"/>
    </source>
</evidence>
<keyword evidence="3 12" id="KW-0812">Transmembrane</keyword>
<sequence>MGCTISRAEAHTHTNAVLTRAMRVPRSWILCLLLFLTSFILKFALSASCDEALLGVNELPDSAFTATSNSETVEQSIAGLGPGVDHSAKTARDMLTGGWCPSRKVSTNLTDYIQVDMGAVNVITKIAFGPRSDVAYTPSFVIRYRREGSSDWRDYKSCSSNSTLIIRGVGSNLDLKLIPLNPPIVARWVRVYPYSRTPMFVCAKFEFYGCRFSDELVEYKIPDGSDFYLSSFTNPLNLHDTCYDGQRNPRGGILHNGVGCLVDSRISTSTKALQLPPWEHDTASSAIAAASAMDCLVGWNRSRWEETRRSTTTAVDLVFRFSGLRTFDALHLYALNVPSRKIRMPRRIEVAVSVDGLTFSATPDAFLDVQTFSSEPLIVDLKKKNGRVVQVKLFFDDEWIVLSETRFISVAGNKNGLSGYAGGEDSPNLRFDESAQYINKRDTFSTMDNDMYEKILLTMCWVSRKKPFPSSSLMETQYLPAVDKTNVNDGNNINHISKAGDVDDEEEDFENLINEANGGPLRVIDPPPYQGPTMLVLILVFLCCFMILLVGVACFSIAWMQKRRKKRHQDSRSELQSANGKLLKAQSGSVGLFRWPGLSITNGGGGGCTTANTVSQPSFDGGLGYVAVANTDPGLRDGAFFAYTGVPALPVEQNGGSGVSGRPLAKRLLTSMAVKLFRSRCAGKPSAVRILSPSAHQYEQVLAQSAHSSPVMTSTATAAFQPQPSAPMRNEAALPSFPVTSLPVHTANGLIQIDLKRSHPSLIVNGHPLLQFQQPQQQQQSSDNNNRGANYFSTFSNRQHDSSVVYQSVHGESDADSLAASTMSPEYASASLLGGQSGNGLPFIAGIGGWGVGEYSTAHRQLVDAATSTQAILQQPFYASPPLYQHQGPASANAAAAAAAAYAWTSPTGTFIQRSLSQQQFHQPFWATQTVSQAAPIGHEVASSTHSGESSDQFSARIGGVIGGGGGGGSGGSAGDPPSTIYGFNGQS</sequence>
<evidence type="ECO:0000256" key="11">
    <source>
        <dbReference type="SAM" id="MobiDB-lite"/>
    </source>
</evidence>
<evidence type="ECO:0000256" key="1">
    <source>
        <dbReference type="ARBA" id="ARBA00004251"/>
    </source>
</evidence>
<keyword evidence="10" id="KW-0325">Glycoprotein</keyword>
<feature type="domain" description="F5/8 type C" evidence="13">
    <location>
        <begin position="49"/>
        <end position="210"/>
    </location>
</feature>
<comment type="caution">
    <text evidence="14">The sequence shown here is derived from an EMBL/GenBank/DDBJ whole genome shotgun (WGS) entry which is preliminary data.</text>
</comment>
<dbReference type="Pfam" id="PF21114">
    <property type="entry name" value="DDR1-2_DS-like"/>
    <property type="match status" value="1"/>
</dbReference>
<keyword evidence="8 12" id="KW-0472">Membrane</keyword>
<proteinExistence type="predicted"/>
<dbReference type="InterPro" id="IPR000421">
    <property type="entry name" value="FA58C"/>
</dbReference>
<protein>
    <submittedName>
        <fullName evidence="14">Discoidin domain-containing receptor 2</fullName>
    </submittedName>
</protein>
<organism evidence="14 15">
    <name type="scientific">Echinococcus granulosus</name>
    <name type="common">Hydatid tapeworm</name>
    <dbReference type="NCBI Taxonomy" id="6210"/>
    <lineage>
        <taxon>Eukaryota</taxon>
        <taxon>Metazoa</taxon>
        <taxon>Spiralia</taxon>
        <taxon>Lophotrochozoa</taxon>
        <taxon>Platyhelminthes</taxon>
        <taxon>Cestoda</taxon>
        <taxon>Eucestoda</taxon>
        <taxon>Cyclophyllidea</taxon>
        <taxon>Taeniidae</taxon>
        <taxon>Echinococcus</taxon>
        <taxon>Echinococcus granulosus group</taxon>
    </lineage>
</organism>
<keyword evidence="14" id="KW-0675">Receptor</keyword>
<keyword evidence="6" id="KW-0067">ATP-binding</keyword>
<dbReference type="AlphaFoldDB" id="W6UGX0"/>
<dbReference type="OrthoDB" id="6246657at2759"/>
<keyword evidence="9" id="KW-1015">Disulfide bond</keyword>
<keyword evidence="4" id="KW-0732">Signal</keyword>
<gene>
    <name evidence="14" type="ORF">EGR_04953</name>
</gene>
<dbReference type="Proteomes" id="UP000019149">
    <property type="component" value="Unassembled WGS sequence"/>
</dbReference>
<dbReference type="PANTHER" id="PTHR24543">
    <property type="entry name" value="MULTICOPPER OXIDASE-RELATED"/>
    <property type="match status" value="1"/>
</dbReference>
<evidence type="ECO:0000256" key="10">
    <source>
        <dbReference type="ARBA" id="ARBA00023180"/>
    </source>
</evidence>
<evidence type="ECO:0000256" key="2">
    <source>
        <dbReference type="ARBA" id="ARBA00022475"/>
    </source>
</evidence>
<dbReference type="SMART" id="SM00231">
    <property type="entry name" value="FA58C"/>
    <property type="match status" value="1"/>
</dbReference>
<dbReference type="Pfam" id="PF00754">
    <property type="entry name" value="F5_F8_type_C"/>
    <property type="match status" value="1"/>
</dbReference>
<dbReference type="GO" id="GO:0005886">
    <property type="term" value="C:plasma membrane"/>
    <property type="evidence" value="ECO:0007669"/>
    <property type="project" value="UniProtKB-SubCell"/>
</dbReference>
<dbReference type="CTD" id="36340668"/>
<evidence type="ECO:0000313" key="15">
    <source>
        <dbReference type="Proteomes" id="UP000019149"/>
    </source>
</evidence>
<dbReference type="OMA" id="EWIVLSE"/>
<evidence type="ECO:0000313" key="14">
    <source>
        <dbReference type="EMBL" id="EUB60243.1"/>
    </source>
</evidence>
<evidence type="ECO:0000256" key="6">
    <source>
        <dbReference type="ARBA" id="ARBA00022840"/>
    </source>
</evidence>
<reference evidence="14 15" key="1">
    <citation type="journal article" date="2013" name="Nat. Genet.">
        <title>The genome of the hydatid tapeworm Echinococcus granulosus.</title>
        <authorList>
            <person name="Zheng H."/>
            <person name="Zhang W."/>
            <person name="Zhang L."/>
            <person name="Zhang Z."/>
            <person name="Li J."/>
            <person name="Lu G."/>
            <person name="Zhu Y."/>
            <person name="Wang Y."/>
            <person name="Huang Y."/>
            <person name="Liu J."/>
            <person name="Kang H."/>
            <person name="Chen J."/>
            <person name="Wang L."/>
            <person name="Chen A."/>
            <person name="Yu S."/>
            <person name="Gao Z."/>
            <person name="Jin L."/>
            <person name="Gu W."/>
            <person name="Wang Z."/>
            <person name="Zhao L."/>
            <person name="Shi B."/>
            <person name="Wen H."/>
            <person name="Lin R."/>
            <person name="Jones M.K."/>
            <person name="Brejova B."/>
            <person name="Vinar T."/>
            <person name="Zhao G."/>
            <person name="McManus D.P."/>
            <person name="Chen Z."/>
            <person name="Zhou Y."/>
            <person name="Wang S."/>
        </authorList>
    </citation>
    <scope>NUCLEOTIDE SEQUENCE [LARGE SCALE GENOMIC DNA]</scope>
</reference>
<name>W6UGX0_ECHGR</name>
<dbReference type="Gene3D" id="2.60.120.260">
    <property type="entry name" value="Galactose-binding domain-like"/>
    <property type="match status" value="1"/>
</dbReference>
<evidence type="ECO:0000256" key="7">
    <source>
        <dbReference type="ARBA" id="ARBA00022989"/>
    </source>
</evidence>
<evidence type="ECO:0000256" key="4">
    <source>
        <dbReference type="ARBA" id="ARBA00022729"/>
    </source>
</evidence>
<keyword evidence="5" id="KW-0547">Nucleotide-binding</keyword>
<evidence type="ECO:0000256" key="9">
    <source>
        <dbReference type="ARBA" id="ARBA00023157"/>
    </source>
</evidence>
<dbReference type="SUPFAM" id="SSF49785">
    <property type="entry name" value="Galactose-binding domain-like"/>
    <property type="match status" value="1"/>
</dbReference>
<dbReference type="GeneID" id="36340668"/>
<evidence type="ECO:0000256" key="3">
    <source>
        <dbReference type="ARBA" id="ARBA00022692"/>
    </source>
</evidence>
<comment type="subcellular location">
    <subcellularLocation>
        <location evidence="1">Cell membrane</location>
        <topology evidence="1">Single-pass type I membrane protein</topology>
    </subcellularLocation>
</comment>
<dbReference type="KEGG" id="egl:EGR_04953"/>
<dbReference type="Gene3D" id="2.60.120.1190">
    <property type="match status" value="1"/>
</dbReference>
<keyword evidence="2" id="KW-1003">Cell membrane</keyword>
<dbReference type="GO" id="GO:0005524">
    <property type="term" value="F:ATP binding"/>
    <property type="evidence" value="ECO:0007669"/>
    <property type="project" value="UniProtKB-KW"/>
</dbReference>
<evidence type="ECO:0000256" key="12">
    <source>
        <dbReference type="SAM" id="Phobius"/>
    </source>
</evidence>
<dbReference type="RefSeq" id="XP_024351439.1">
    <property type="nucleotide sequence ID" value="XM_024494202.1"/>
</dbReference>
<keyword evidence="7 12" id="KW-1133">Transmembrane helix</keyword>
<evidence type="ECO:0000259" key="13">
    <source>
        <dbReference type="PROSITE" id="PS50022"/>
    </source>
</evidence>
<accession>W6UGX0</accession>
<feature type="transmembrane region" description="Helical" evidence="12">
    <location>
        <begin position="534"/>
        <end position="559"/>
    </location>
</feature>
<dbReference type="PROSITE" id="PS50022">
    <property type="entry name" value="FA58C_3"/>
    <property type="match status" value="1"/>
</dbReference>
<dbReference type="InterPro" id="IPR008979">
    <property type="entry name" value="Galactose-bd-like_sf"/>
</dbReference>
<dbReference type="InterPro" id="IPR048525">
    <property type="entry name" value="DDR1-2_DS-like"/>
</dbReference>
<feature type="compositionally biased region" description="Gly residues" evidence="11">
    <location>
        <begin position="960"/>
        <end position="974"/>
    </location>
</feature>